<evidence type="ECO:0000313" key="5">
    <source>
        <dbReference type="EMBL" id="KAL3731581.1"/>
    </source>
</evidence>
<organism evidence="5 6">
    <name type="scientific">Eucalyptus globulus</name>
    <name type="common">Tasmanian blue gum</name>
    <dbReference type="NCBI Taxonomy" id="34317"/>
    <lineage>
        <taxon>Eukaryota</taxon>
        <taxon>Viridiplantae</taxon>
        <taxon>Streptophyta</taxon>
        <taxon>Embryophyta</taxon>
        <taxon>Tracheophyta</taxon>
        <taxon>Spermatophyta</taxon>
        <taxon>Magnoliopsida</taxon>
        <taxon>eudicotyledons</taxon>
        <taxon>Gunneridae</taxon>
        <taxon>Pentapetalae</taxon>
        <taxon>rosids</taxon>
        <taxon>malvids</taxon>
        <taxon>Myrtales</taxon>
        <taxon>Myrtaceae</taxon>
        <taxon>Myrtoideae</taxon>
        <taxon>Eucalypteae</taxon>
        <taxon>Eucalyptus</taxon>
    </lineage>
</organism>
<dbReference type="Pfam" id="PF00201">
    <property type="entry name" value="UDPGT"/>
    <property type="match status" value="1"/>
</dbReference>
<dbReference type="GO" id="GO:0016758">
    <property type="term" value="F:hexosyltransferase activity"/>
    <property type="evidence" value="ECO:0007669"/>
    <property type="project" value="UniProtKB-ARBA"/>
</dbReference>
<keyword evidence="6" id="KW-1185">Reference proteome</keyword>
<sequence length="548" mass="59934">MPNAIPRRPPAVSKSMENVSGPCPRRSLSETEFSLHSASLFFSLSLSKISGGTGQNFQTFDKKHMFIFIFFISMEPPPPHVLIFPYPAQGHMLAHLDLAHQLSLRGLALTVLVTPKNLPLLAPLLSAHPSVQTLVLPFPPHPKLPPGVEHVRDVGNAGNVRVISALSALRLPLARWFASHPDPPVAIFSDFFLGWTQDLAAELGIPRIAFFSVAAFLPLVIDFCFRNVESVRRVSTDAVVELPDLPGAPSFREEHLPSIFRLYKESDPDWEIVKNSMFGNMASWGCVFNTLDHLEGRYLEHLRRKTGHGRVYSVGPLNLIGLDDVFSRGDPGTGAGPGGDVLGWLDGCPDGSVLYVCFGSQKLMSREQMEALASGLERSGARFVWVVKAATAQQAEEGYGAVPDGFEARVAGRGRVVTGWAPQVPILRHRAVGGFLSHCGWNSVQEAMVAGKVVLAWPMEADQFVNARLLVEDMGVAVRACEGTHTVPDPEELGWAIAGSMREDLPERGRVQELRRKAVEAVEPGGGSSWRGLDEFVKELGRLLMQRT</sequence>
<evidence type="ECO:0000256" key="3">
    <source>
        <dbReference type="ARBA" id="ARBA00022679"/>
    </source>
</evidence>
<keyword evidence="3" id="KW-0808">Transferase</keyword>
<protein>
    <recommendedName>
        <fullName evidence="7">Glycosyltransferase</fullName>
    </recommendedName>
</protein>
<evidence type="ECO:0008006" key="7">
    <source>
        <dbReference type="Google" id="ProtNLM"/>
    </source>
</evidence>
<comment type="similarity">
    <text evidence="1">Belongs to the UDP-glycosyltransferase family.</text>
</comment>
<evidence type="ECO:0000256" key="1">
    <source>
        <dbReference type="ARBA" id="ARBA00009995"/>
    </source>
</evidence>
<evidence type="ECO:0000256" key="4">
    <source>
        <dbReference type="SAM" id="MobiDB-lite"/>
    </source>
</evidence>
<dbReference type="SUPFAM" id="SSF53756">
    <property type="entry name" value="UDP-Glycosyltransferase/glycogen phosphorylase"/>
    <property type="match status" value="1"/>
</dbReference>
<proteinExistence type="inferred from homology"/>
<dbReference type="FunFam" id="3.40.50.2000:FF:000143">
    <property type="entry name" value="UDP-glycosyltransferase 89B1"/>
    <property type="match status" value="1"/>
</dbReference>
<comment type="caution">
    <text evidence="5">The sequence shown here is derived from an EMBL/GenBank/DDBJ whole genome shotgun (WGS) entry which is preliminary data.</text>
</comment>
<name>A0ABD3JUJ4_EUCGL</name>
<accession>A0ABD3JUJ4</accession>
<keyword evidence="2" id="KW-0328">Glycosyltransferase</keyword>
<dbReference type="PANTHER" id="PTHR48047">
    <property type="entry name" value="GLYCOSYLTRANSFERASE"/>
    <property type="match status" value="1"/>
</dbReference>
<feature type="region of interest" description="Disordered" evidence="4">
    <location>
        <begin position="1"/>
        <end position="23"/>
    </location>
</feature>
<dbReference type="CDD" id="cd03784">
    <property type="entry name" value="GT1_Gtf-like"/>
    <property type="match status" value="1"/>
</dbReference>
<dbReference type="Gene3D" id="3.40.50.2000">
    <property type="entry name" value="Glycogen Phosphorylase B"/>
    <property type="match status" value="2"/>
</dbReference>
<evidence type="ECO:0000313" key="6">
    <source>
        <dbReference type="Proteomes" id="UP001634007"/>
    </source>
</evidence>
<dbReference type="InterPro" id="IPR002213">
    <property type="entry name" value="UDP_glucos_trans"/>
</dbReference>
<dbReference type="PANTHER" id="PTHR48047:SF28">
    <property type="entry name" value="F11M15.8 PROTEIN"/>
    <property type="match status" value="1"/>
</dbReference>
<dbReference type="FunFam" id="3.40.50.2000:FF:000064">
    <property type="entry name" value="Glycosyltransferase"/>
    <property type="match status" value="1"/>
</dbReference>
<dbReference type="GO" id="GO:0008194">
    <property type="term" value="F:UDP-glycosyltransferase activity"/>
    <property type="evidence" value="ECO:0007669"/>
    <property type="project" value="UniProtKB-ARBA"/>
</dbReference>
<reference evidence="5 6" key="1">
    <citation type="submission" date="2024-11" db="EMBL/GenBank/DDBJ databases">
        <title>Chromosome-level genome assembly of Eucalyptus globulus Labill. provides insights into its genome evolution.</title>
        <authorList>
            <person name="Li X."/>
        </authorList>
    </citation>
    <scope>NUCLEOTIDE SEQUENCE [LARGE SCALE GENOMIC DNA]</scope>
    <source>
        <strain evidence="5">CL2024</strain>
        <tissue evidence="5">Fresh tender leaves</tissue>
    </source>
</reference>
<evidence type="ECO:0000256" key="2">
    <source>
        <dbReference type="ARBA" id="ARBA00022676"/>
    </source>
</evidence>
<gene>
    <name evidence="5" type="ORF">ACJRO7_028462</name>
</gene>
<dbReference type="EMBL" id="JBJKBG010000007">
    <property type="protein sequence ID" value="KAL3731581.1"/>
    <property type="molecule type" value="Genomic_DNA"/>
</dbReference>
<dbReference type="AlphaFoldDB" id="A0ABD3JUJ4"/>
<dbReference type="Proteomes" id="UP001634007">
    <property type="component" value="Unassembled WGS sequence"/>
</dbReference>